<organism evidence="1">
    <name type="scientific">Fusarium oxysporum f. sp. pisi HDV247</name>
    <dbReference type="NCBI Taxonomy" id="1080344"/>
    <lineage>
        <taxon>Eukaryota</taxon>
        <taxon>Fungi</taxon>
        <taxon>Dikarya</taxon>
        <taxon>Ascomycota</taxon>
        <taxon>Pezizomycotina</taxon>
        <taxon>Sordariomycetes</taxon>
        <taxon>Hypocreomycetidae</taxon>
        <taxon>Hypocreales</taxon>
        <taxon>Nectriaceae</taxon>
        <taxon>Fusarium</taxon>
        <taxon>Fusarium oxysporum species complex</taxon>
    </lineage>
</organism>
<protein>
    <submittedName>
        <fullName evidence="1">Uncharacterized protein</fullName>
    </submittedName>
</protein>
<sequence length="57" mass="6437">MAYLEEKLTQVGLVGKLVCQQKIQRLSQLSGLVSRVQMDELLEEDDHYPLKPVVVAP</sequence>
<dbReference type="Proteomes" id="UP000030751">
    <property type="component" value="Unassembled WGS sequence"/>
</dbReference>
<proteinExistence type="predicted"/>
<dbReference type="EMBL" id="JH650968">
    <property type="protein sequence ID" value="EXA53726.1"/>
    <property type="molecule type" value="Genomic_DNA"/>
</dbReference>
<reference evidence="1" key="1">
    <citation type="submission" date="2011-10" db="EMBL/GenBank/DDBJ databases">
        <title>The Genome Sequence of Fusarium oxysporum HDV247.</title>
        <authorList>
            <consortium name="The Broad Institute Genome Sequencing Platform"/>
            <person name="Ma L.-J."/>
            <person name="Gale L.R."/>
            <person name="Schwartz D.C."/>
            <person name="Zhou S."/>
            <person name="Corby-Kistler H."/>
            <person name="Young S.K."/>
            <person name="Zeng Q."/>
            <person name="Gargeya S."/>
            <person name="Fitzgerald M."/>
            <person name="Haas B."/>
            <person name="Abouelleil A."/>
            <person name="Alvarado L."/>
            <person name="Arachchi H.M."/>
            <person name="Berlin A."/>
            <person name="Brown A."/>
            <person name="Chapman S.B."/>
            <person name="Chen Z."/>
            <person name="Dunbar C."/>
            <person name="Freedman E."/>
            <person name="Gearin G."/>
            <person name="Goldberg J."/>
            <person name="Griggs A."/>
            <person name="Gujja S."/>
            <person name="Heiman D."/>
            <person name="Howarth C."/>
            <person name="Larson L."/>
            <person name="Lui A."/>
            <person name="MacDonald P.J.P."/>
            <person name="Montmayeur A."/>
            <person name="Murphy C."/>
            <person name="Neiman D."/>
            <person name="Pearson M."/>
            <person name="Priest M."/>
            <person name="Roberts A."/>
            <person name="Saif S."/>
            <person name="Shea T."/>
            <person name="Shenoy N."/>
            <person name="Sisk P."/>
            <person name="Stolte C."/>
            <person name="Sykes S."/>
            <person name="Wortman J."/>
            <person name="Nusbaum C."/>
            <person name="Birren B."/>
        </authorList>
    </citation>
    <scope>NUCLEOTIDE SEQUENCE [LARGE SCALE GENOMIC DNA]</scope>
    <source>
        <strain evidence="1">HDV247</strain>
    </source>
</reference>
<dbReference type="AlphaFoldDB" id="W9QF02"/>
<evidence type="ECO:0000313" key="1">
    <source>
        <dbReference type="EMBL" id="EXA53726.1"/>
    </source>
</evidence>
<dbReference type="HOGENOM" id="CLU_2996528_0_0_1"/>
<reference evidence="1" key="2">
    <citation type="submission" date="2012-05" db="EMBL/GenBank/DDBJ databases">
        <title>Annotation of the Genome Sequence of Fusarium oxysporum HDV247.</title>
        <authorList>
            <consortium name="The Broad Institute Genomics Platform"/>
            <person name="Ma L.-J."/>
            <person name="Corby-Kistler H."/>
            <person name="Broz K."/>
            <person name="Gale L.R."/>
            <person name="Jonkers W."/>
            <person name="O'Donnell K."/>
            <person name="Ploetz R."/>
            <person name="Steinberg C."/>
            <person name="Schwartz D.C."/>
            <person name="VanEtten H."/>
            <person name="Zhou S."/>
            <person name="Young S.K."/>
            <person name="Zeng Q."/>
            <person name="Gargeya S."/>
            <person name="Fitzgerald M."/>
            <person name="Abouelleil A."/>
            <person name="Alvarado L."/>
            <person name="Chapman S.B."/>
            <person name="Gainer-Dewar J."/>
            <person name="Goldberg J."/>
            <person name="Griggs A."/>
            <person name="Gujja S."/>
            <person name="Hansen M."/>
            <person name="Howarth C."/>
            <person name="Imamovic A."/>
            <person name="Ireland A."/>
            <person name="Larimer J."/>
            <person name="McCowan C."/>
            <person name="Murphy C."/>
            <person name="Pearson M."/>
            <person name="Poon T.W."/>
            <person name="Priest M."/>
            <person name="Roberts A."/>
            <person name="Saif S."/>
            <person name="Shea T."/>
            <person name="Sykes S."/>
            <person name="Wortman J."/>
            <person name="Nusbaum C."/>
            <person name="Birren B."/>
        </authorList>
    </citation>
    <scope>NUCLEOTIDE SEQUENCE</scope>
    <source>
        <strain evidence="1">HDV247</strain>
    </source>
</reference>
<accession>W9QF02</accession>
<gene>
    <name evidence="1" type="ORF">FOVG_01442</name>
</gene>
<name>W9QF02_FUSOX</name>